<dbReference type="GO" id="GO:0051301">
    <property type="term" value="P:cell division"/>
    <property type="evidence" value="ECO:0007669"/>
    <property type="project" value="UniProtKB-KW"/>
</dbReference>
<evidence type="ECO:0000259" key="6">
    <source>
        <dbReference type="SMART" id="SM00385"/>
    </source>
</evidence>
<dbReference type="Pfam" id="PF00134">
    <property type="entry name" value="Cyclin_N"/>
    <property type="match status" value="1"/>
</dbReference>
<evidence type="ECO:0000256" key="2">
    <source>
        <dbReference type="ARBA" id="ARBA00023127"/>
    </source>
</evidence>
<feature type="compositionally biased region" description="Basic and acidic residues" evidence="5">
    <location>
        <begin position="151"/>
        <end position="160"/>
    </location>
</feature>
<dbReference type="PROSITE" id="PS00292">
    <property type="entry name" value="CYCLINS"/>
    <property type="match status" value="1"/>
</dbReference>
<feature type="compositionally biased region" description="Basic and acidic residues" evidence="5">
    <location>
        <begin position="79"/>
        <end position="89"/>
    </location>
</feature>
<organism evidence="8">
    <name type="scientific">Grammatophora oceanica</name>
    <dbReference type="NCBI Taxonomy" id="210454"/>
    <lineage>
        <taxon>Eukaryota</taxon>
        <taxon>Sar</taxon>
        <taxon>Stramenopiles</taxon>
        <taxon>Ochrophyta</taxon>
        <taxon>Bacillariophyta</taxon>
        <taxon>Fragilariophyceae</taxon>
        <taxon>Fragilariophycidae</taxon>
        <taxon>Rhabdonematales</taxon>
        <taxon>Grammatophoraceae</taxon>
        <taxon>Grammatophora</taxon>
    </lineage>
</organism>
<accession>A0A7S1VC62</accession>
<dbReference type="InterPro" id="IPR004367">
    <property type="entry name" value="Cyclin_C-dom"/>
</dbReference>
<dbReference type="CDD" id="cd20537">
    <property type="entry name" value="CYCLIN_CCNO-like_rpt2"/>
    <property type="match status" value="1"/>
</dbReference>
<evidence type="ECO:0000313" key="8">
    <source>
        <dbReference type="EMBL" id="CAD9294963.1"/>
    </source>
</evidence>
<feature type="domain" description="Cyclin-like" evidence="6">
    <location>
        <begin position="343"/>
        <end position="434"/>
    </location>
</feature>
<dbReference type="Pfam" id="PF02984">
    <property type="entry name" value="Cyclin_C"/>
    <property type="match status" value="1"/>
</dbReference>
<dbReference type="CDD" id="cd20507">
    <property type="entry name" value="CYCLIN_CCNB1-like_rpt1"/>
    <property type="match status" value="1"/>
</dbReference>
<comment type="similarity">
    <text evidence="4">Belongs to the cyclin family.</text>
</comment>
<dbReference type="AlphaFoldDB" id="A0A7S1VC62"/>
<keyword evidence="3" id="KW-0131">Cell cycle</keyword>
<evidence type="ECO:0000256" key="5">
    <source>
        <dbReference type="SAM" id="MobiDB-lite"/>
    </source>
</evidence>
<dbReference type="SMART" id="SM01332">
    <property type="entry name" value="Cyclin_C"/>
    <property type="match status" value="1"/>
</dbReference>
<dbReference type="Gene3D" id="1.10.472.10">
    <property type="entry name" value="Cyclin-like"/>
    <property type="match status" value="2"/>
</dbReference>
<dbReference type="InterPro" id="IPR046965">
    <property type="entry name" value="Cyclin_A/B-like"/>
</dbReference>
<dbReference type="InterPro" id="IPR006671">
    <property type="entry name" value="Cyclin_N"/>
</dbReference>
<reference evidence="8" key="1">
    <citation type="submission" date="2021-01" db="EMBL/GenBank/DDBJ databases">
        <authorList>
            <person name="Corre E."/>
            <person name="Pelletier E."/>
            <person name="Niang G."/>
            <person name="Scheremetjew M."/>
            <person name="Finn R."/>
            <person name="Kale V."/>
            <person name="Holt S."/>
            <person name="Cochrane G."/>
            <person name="Meng A."/>
            <person name="Brown T."/>
            <person name="Cohen L."/>
        </authorList>
    </citation>
    <scope>NUCLEOTIDE SEQUENCE</scope>
    <source>
        <strain evidence="8">CCMP 410</strain>
    </source>
</reference>
<sequence length="476" mass="54001">MKTTRQLRSRKSASGENKAIEPKRSKRLVLGDVSNRRSKRLAKDAKKKSGSDIEKVTTKPDPPVERTTARRGVAQLLGKKAEGPAERNKSGKGAANADRSQFKIKRPQDGDTKRKSKGSKRRAQASKEQSKPKRTKLLRNDTNSSQPKKSNWGEKKKGKEDLPELCGDFLESTDHNLVLQRPFDAARFTHGVSAFDLQYRADPQRVSEYATDLFQRLFHAEPTYTPKGYMTEQHEINQTMREILIDWLVEVHTKFRLFPQTLYLAVNILDRYCSKVQVERNKLQLVGVTALLLACKYEEIYPPEIRDCVYMTDRSYTRQSVLDMEQSIVASLQFRLTVPTGYAFLQRFLLILGATDLMKHAASYYMERSLQEYSLVERRPSLVAAASVCLAINNPDIREQDGVAGKNPRVPKILLDYTGFKKQDILSVAQDVADAVAYETRTSSRSLTAVKKKFESRKYDSVATIADLPDAKDLVN</sequence>
<dbReference type="SUPFAM" id="SSF47954">
    <property type="entry name" value="Cyclin-like"/>
    <property type="match status" value="2"/>
</dbReference>
<dbReference type="InterPro" id="IPR048258">
    <property type="entry name" value="Cyclins_cyclin-box"/>
</dbReference>
<dbReference type="PIRSF" id="PIRSF001771">
    <property type="entry name" value="Cyclin_A_B_D_E"/>
    <property type="match status" value="1"/>
</dbReference>
<dbReference type="InterPro" id="IPR039361">
    <property type="entry name" value="Cyclin"/>
</dbReference>
<dbReference type="GO" id="GO:0044772">
    <property type="term" value="P:mitotic cell cycle phase transition"/>
    <property type="evidence" value="ECO:0007669"/>
    <property type="project" value="InterPro"/>
</dbReference>
<dbReference type="InterPro" id="IPR013763">
    <property type="entry name" value="Cyclin-like_dom"/>
</dbReference>
<feature type="region of interest" description="Disordered" evidence="5">
    <location>
        <begin position="1"/>
        <end position="160"/>
    </location>
</feature>
<feature type="compositionally biased region" description="Basic residues" evidence="5">
    <location>
        <begin position="1"/>
        <end position="11"/>
    </location>
</feature>
<evidence type="ECO:0008006" key="9">
    <source>
        <dbReference type="Google" id="ProtNLM"/>
    </source>
</evidence>
<feature type="compositionally biased region" description="Polar residues" evidence="5">
    <location>
        <begin position="140"/>
        <end position="149"/>
    </location>
</feature>
<proteinExistence type="inferred from homology"/>
<gene>
    <name evidence="8" type="ORF">GOCE00092_LOCUS18775</name>
</gene>
<evidence type="ECO:0000256" key="4">
    <source>
        <dbReference type="RuleBase" id="RU000383"/>
    </source>
</evidence>
<dbReference type="GO" id="GO:0016538">
    <property type="term" value="F:cyclin-dependent protein serine/threonine kinase regulator activity"/>
    <property type="evidence" value="ECO:0007669"/>
    <property type="project" value="InterPro"/>
</dbReference>
<keyword evidence="2 4" id="KW-0195">Cyclin</keyword>
<protein>
    <recommendedName>
        <fullName evidence="9">G2/mitotic-specific cyclin-B3</fullName>
    </recommendedName>
</protein>
<keyword evidence="1" id="KW-0132">Cell division</keyword>
<dbReference type="PANTHER" id="PTHR10177">
    <property type="entry name" value="CYCLINS"/>
    <property type="match status" value="1"/>
</dbReference>
<evidence type="ECO:0000256" key="3">
    <source>
        <dbReference type="ARBA" id="ARBA00023306"/>
    </source>
</evidence>
<evidence type="ECO:0000259" key="7">
    <source>
        <dbReference type="SMART" id="SM01332"/>
    </source>
</evidence>
<dbReference type="InterPro" id="IPR036915">
    <property type="entry name" value="Cyclin-like_sf"/>
</dbReference>
<feature type="compositionally biased region" description="Basic and acidic residues" evidence="5">
    <location>
        <begin position="41"/>
        <end position="68"/>
    </location>
</feature>
<dbReference type="SMART" id="SM00385">
    <property type="entry name" value="CYCLIN"/>
    <property type="match status" value="2"/>
</dbReference>
<feature type="domain" description="Cyclin C-terminal" evidence="7">
    <location>
        <begin position="339"/>
        <end position="468"/>
    </location>
</feature>
<feature type="compositionally biased region" description="Basic residues" evidence="5">
    <location>
        <begin position="114"/>
        <end position="124"/>
    </location>
</feature>
<evidence type="ECO:0000256" key="1">
    <source>
        <dbReference type="ARBA" id="ARBA00022618"/>
    </source>
</evidence>
<name>A0A7S1VC62_9STRA</name>
<dbReference type="EMBL" id="HBGK01036255">
    <property type="protein sequence ID" value="CAD9294963.1"/>
    <property type="molecule type" value="Transcribed_RNA"/>
</dbReference>
<dbReference type="FunFam" id="1.10.472.10:FF:000001">
    <property type="entry name" value="G2/mitotic-specific cyclin"/>
    <property type="match status" value="1"/>
</dbReference>
<feature type="domain" description="Cyclin-like" evidence="6">
    <location>
        <begin position="246"/>
        <end position="330"/>
    </location>
</feature>